<dbReference type="Proteomes" id="UP000057134">
    <property type="component" value="Chromosome"/>
</dbReference>
<dbReference type="PATRIC" id="fig|1766.6.peg.2280"/>
<accession>A0A0N9XF44</accession>
<dbReference type="EMBL" id="CP011269">
    <property type="protein sequence ID" value="ALI26139.1"/>
    <property type="molecule type" value="Genomic_DNA"/>
</dbReference>
<name>A0A0N9XF44_MYCFO</name>
<evidence type="ECO:0000313" key="3">
    <source>
        <dbReference type="Proteomes" id="UP000057134"/>
    </source>
</evidence>
<reference evidence="2 3" key="1">
    <citation type="journal article" date="2015" name="MBio">
        <title>Enzymatic Degradation of Phenazines Can Generate Energy and Protect Sensitive Organisms from Toxicity.</title>
        <authorList>
            <person name="Costa K.C."/>
            <person name="Bergkessel M."/>
            <person name="Saunders S."/>
            <person name="Korlach J."/>
            <person name="Newman D.K."/>
        </authorList>
    </citation>
    <scope>NUCLEOTIDE SEQUENCE [LARGE SCALE GENOMIC DNA]</scope>
    <source>
        <strain evidence="2 3">CT6</strain>
    </source>
</reference>
<evidence type="ECO:0000256" key="1">
    <source>
        <dbReference type="SAM" id="MobiDB-lite"/>
    </source>
</evidence>
<sequence length="52" mass="5922">MLLVRASPPKVAPSRRDSVRQFVGPRGGQTVGSVRIQVDMRDFPTNLWRISW</sequence>
<feature type="region of interest" description="Disordered" evidence="1">
    <location>
        <begin position="1"/>
        <end position="26"/>
    </location>
</feature>
<organism evidence="2 3">
    <name type="scientific">Mycolicibacterium fortuitum</name>
    <name type="common">Mycobacterium fortuitum</name>
    <dbReference type="NCBI Taxonomy" id="1766"/>
    <lineage>
        <taxon>Bacteria</taxon>
        <taxon>Bacillati</taxon>
        <taxon>Actinomycetota</taxon>
        <taxon>Actinomycetes</taxon>
        <taxon>Mycobacteriales</taxon>
        <taxon>Mycobacteriaceae</taxon>
        <taxon>Mycolicibacterium</taxon>
    </lineage>
</organism>
<keyword evidence="3" id="KW-1185">Reference proteome</keyword>
<proteinExistence type="predicted"/>
<dbReference type="STRING" id="1766.XA26_22940"/>
<gene>
    <name evidence="2" type="ORF">XA26_22940</name>
</gene>
<dbReference type="AlphaFoldDB" id="A0A0N9XF44"/>
<evidence type="ECO:0000313" key="2">
    <source>
        <dbReference type="EMBL" id="ALI26139.1"/>
    </source>
</evidence>
<protein>
    <submittedName>
        <fullName evidence="2">Uncharacterized protein</fullName>
    </submittedName>
</protein>
<dbReference type="KEGG" id="mft:XA26_22940"/>